<feature type="transmembrane region" description="Helical" evidence="6">
    <location>
        <begin position="189"/>
        <end position="207"/>
    </location>
</feature>
<dbReference type="PATRIC" id="fig|1423802.4.peg.1226"/>
<dbReference type="STRING" id="1423802.FC56_GL001210"/>
<feature type="transmembrane region" description="Helical" evidence="6">
    <location>
        <begin position="77"/>
        <end position="95"/>
    </location>
</feature>
<protein>
    <submittedName>
        <fullName evidence="8">DMT family permease</fullName>
    </submittedName>
</protein>
<feature type="transmembrane region" description="Helical" evidence="6">
    <location>
        <begin position="101"/>
        <end position="121"/>
    </location>
</feature>
<dbReference type="PANTHER" id="PTHR32322:SF2">
    <property type="entry name" value="EAMA DOMAIN-CONTAINING PROTEIN"/>
    <property type="match status" value="1"/>
</dbReference>
<evidence type="ECO:0000256" key="6">
    <source>
        <dbReference type="SAM" id="Phobius"/>
    </source>
</evidence>
<keyword evidence="9" id="KW-1185">Reference proteome</keyword>
<comment type="caution">
    <text evidence="8">The sequence shown here is derived from an EMBL/GenBank/DDBJ whole genome shotgun (WGS) entry which is preliminary data.</text>
</comment>
<organism evidence="8 9">
    <name type="scientific">Lentilactobacillus senioris DSM 24302 = JCM 17472</name>
    <dbReference type="NCBI Taxonomy" id="1423802"/>
    <lineage>
        <taxon>Bacteria</taxon>
        <taxon>Bacillati</taxon>
        <taxon>Bacillota</taxon>
        <taxon>Bacilli</taxon>
        <taxon>Lactobacillales</taxon>
        <taxon>Lactobacillaceae</taxon>
        <taxon>Lentilactobacillus</taxon>
    </lineage>
</organism>
<evidence type="ECO:0000256" key="5">
    <source>
        <dbReference type="ARBA" id="ARBA00023136"/>
    </source>
</evidence>
<dbReference type="InterPro" id="IPR050638">
    <property type="entry name" value="AA-Vitamin_Transporters"/>
</dbReference>
<gene>
    <name evidence="8" type="ORF">FC56_GL001210</name>
</gene>
<keyword evidence="4 6" id="KW-1133">Transmembrane helix</keyword>
<proteinExistence type="inferred from homology"/>
<dbReference type="EMBL" id="AYZR01000004">
    <property type="protein sequence ID" value="KRM94258.1"/>
    <property type="molecule type" value="Genomic_DNA"/>
</dbReference>
<reference evidence="8 9" key="1">
    <citation type="journal article" date="2015" name="Genome Announc.">
        <title>Expanding the biotechnology potential of lactobacilli through comparative genomics of 213 strains and associated genera.</title>
        <authorList>
            <person name="Sun Z."/>
            <person name="Harris H.M."/>
            <person name="McCann A."/>
            <person name="Guo C."/>
            <person name="Argimon S."/>
            <person name="Zhang W."/>
            <person name="Yang X."/>
            <person name="Jeffery I.B."/>
            <person name="Cooney J.C."/>
            <person name="Kagawa T.F."/>
            <person name="Liu W."/>
            <person name="Song Y."/>
            <person name="Salvetti E."/>
            <person name="Wrobel A."/>
            <person name="Rasinkangas P."/>
            <person name="Parkhill J."/>
            <person name="Rea M.C."/>
            <person name="O'Sullivan O."/>
            <person name="Ritari J."/>
            <person name="Douillard F.P."/>
            <person name="Paul Ross R."/>
            <person name="Yang R."/>
            <person name="Briner A.E."/>
            <person name="Felis G.E."/>
            <person name="de Vos W.M."/>
            <person name="Barrangou R."/>
            <person name="Klaenhammer T.R."/>
            <person name="Caufield P.W."/>
            <person name="Cui Y."/>
            <person name="Zhang H."/>
            <person name="O'Toole P.W."/>
        </authorList>
    </citation>
    <scope>NUCLEOTIDE SEQUENCE [LARGE SCALE GENOMIC DNA]</scope>
    <source>
        <strain evidence="8 9">DSM 24302</strain>
    </source>
</reference>
<keyword evidence="3 6" id="KW-0812">Transmembrane</keyword>
<feature type="domain" description="EamA" evidence="7">
    <location>
        <begin position="8"/>
        <end position="146"/>
    </location>
</feature>
<keyword evidence="5 6" id="KW-0472">Membrane</keyword>
<feature type="transmembrane region" description="Helical" evidence="6">
    <location>
        <begin position="36"/>
        <end position="56"/>
    </location>
</feature>
<feature type="transmembrane region" description="Helical" evidence="6">
    <location>
        <begin position="219"/>
        <end position="238"/>
    </location>
</feature>
<comment type="similarity">
    <text evidence="2">Belongs to the EamA transporter family.</text>
</comment>
<dbReference type="RefSeq" id="WP_056977386.1">
    <property type="nucleotide sequence ID" value="NZ_AYZR01000004.1"/>
</dbReference>
<accession>A0A0R2CT62</accession>
<feature type="transmembrane region" description="Helical" evidence="6">
    <location>
        <begin position="9"/>
        <end position="30"/>
    </location>
</feature>
<comment type="subcellular location">
    <subcellularLocation>
        <location evidence="1">Endomembrane system</location>
        <topology evidence="1">Multi-pass membrane protein</topology>
    </subcellularLocation>
</comment>
<evidence type="ECO:0000256" key="2">
    <source>
        <dbReference type="ARBA" id="ARBA00007362"/>
    </source>
</evidence>
<dbReference type="InterPro" id="IPR037185">
    <property type="entry name" value="EmrE-like"/>
</dbReference>
<dbReference type="GO" id="GO:0016020">
    <property type="term" value="C:membrane"/>
    <property type="evidence" value="ECO:0007669"/>
    <property type="project" value="UniProtKB-SubCell"/>
</dbReference>
<evidence type="ECO:0000256" key="1">
    <source>
        <dbReference type="ARBA" id="ARBA00004127"/>
    </source>
</evidence>
<evidence type="ECO:0000256" key="3">
    <source>
        <dbReference type="ARBA" id="ARBA00022692"/>
    </source>
</evidence>
<evidence type="ECO:0000313" key="9">
    <source>
        <dbReference type="Proteomes" id="UP000051256"/>
    </source>
</evidence>
<feature type="transmembrane region" description="Helical" evidence="6">
    <location>
        <begin position="157"/>
        <end position="177"/>
    </location>
</feature>
<dbReference type="SUPFAM" id="SSF103481">
    <property type="entry name" value="Multidrug resistance efflux transporter EmrE"/>
    <property type="match status" value="2"/>
</dbReference>
<name>A0A0R2CT62_9LACO</name>
<dbReference type="Proteomes" id="UP000051256">
    <property type="component" value="Unassembled WGS sequence"/>
</dbReference>
<evidence type="ECO:0000313" key="8">
    <source>
        <dbReference type="EMBL" id="KRM94258.1"/>
    </source>
</evidence>
<evidence type="ECO:0000259" key="7">
    <source>
        <dbReference type="Pfam" id="PF00892"/>
    </source>
</evidence>
<evidence type="ECO:0000256" key="4">
    <source>
        <dbReference type="ARBA" id="ARBA00022989"/>
    </source>
</evidence>
<dbReference type="InterPro" id="IPR000620">
    <property type="entry name" value="EamA_dom"/>
</dbReference>
<sequence length="306" mass="32901">MKSNKFEGISLAVGGSILWGISGTVAQYLFNNFVITPVWIVGVRLLFAGLLLVTISTLQNGKAAWQIWRNKADRRQLIAFAVFGMLASQLSYFMAIQAGNAATATILQFTGPLYIIIYLAISQHQLPRRIDAISILVALTGTFLLVTKGHLNSLSLAPLAVIWGLLSGVSQASYTLIPRSLLQKYDAKLVVGWGMLVGSIPFLPIVATQVPHSFAGPELVAIGYIIIFGTIFSYLFYLQSLNYIAPATTGMLSSLEPLTATTLAILLLGVKMSGIELIGSILILATVFLQALPVKSANKEKTISNG</sequence>
<feature type="domain" description="EamA" evidence="7">
    <location>
        <begin position="160"/>
        <end position="289"/>
    </location>
</feature>
<dbReference type="Pfam" id="PF00892">
    <property type="entry name" value="EamA"/>
    <property type="match status" value="2"/>
</dbReference>
<dbReference type="AlphaFoldDB" id="A0A0R2CT62"/>
<dbReference type="PANTHER" id="PTHR32322">
    <property type="entry name" value="INNER MEMBRANE TRANSPORTER"/>
    <property type="match status" value="1"/>
</dbReference>
<feature type="transmembrane region" description="Helical" evidence="6">
    <location>
        <begin position="133"/>
        <end position="151"/>
    </location>
</feature>